<organism evidence="4 5">
    <name type="scientific">Arthrobacter nitrophenolicus</name>
    <dbReference type="NCBI Taxonomy" id="683150"/>
    <lineage>
        <taxon>Bacteria</taxon>
        <taxon>Bacillati</taxon>
        <taxon>Actinomycetota</taxon>
        <taxon>Actinomycetes</taxon>
        <taxon>Micrococcales</taxon>
        <taxon>Micrococcaceae</taxon>
        <taxon>Arthrobacter</taxon>
    </lineage>
</organism>
<dbReference type="Proteomes" id="UP000294621">
    <property type="component" value="Unassembled WGS sequence"/>
</dbReference>
<feature type="region of interest" description="Disordered" evidence="1">
    <location>
        <begin position="191"/>
        <end position="231"/>
    </location>
</feature>
<dbReference type="OrthoDB" id="4864198at2"/>
<keyword evidence="2" id="KW-0472">Membrane</keyword>
<feature type="compositionally biased region" description="Basic and acidic residues" evidence="1">
    <location>
        <begin position="205"/>
        <end position="216"/>
    </location>
</feature>
<name>A0A4R5Y0W1_9MICC</name>
<dbReference type="AlphaFoldDB" id="A0A4R5Y0W1"/>
<sequence>MARKRKVQDASILHGHHVVSGPELRATFDATARDADDTARVRRRVLHGIVLVLLIGVIAAGIITALAIINGRFSIPTAEPAEEKVSTCPAATFDYTPPEQFNLNVYNSTSRPGLARSVADEFLARKFVVADVGNVDAGYRGVAAVISGAAGQSAAFSVQRNLPGSDYFQDGRTDGSVDVILSQDYRALAPPDLVDQTPGTLSCPRESRRVADDDRWPVMPSAAQRPDVPAS</sequence>
<evidence type="ECO:0000313" key="5">
    <source>
        <dbReference type="Proteomes" id="UP000294621"/>
    </source>
</evidence>
<reference evidence="4 5" key="1">
    <citation type="submission" date="2019-03" db="EMBL/GenBank/DDBJ databases">
        <title>Genome Sequencing and Assembly of Various Microbes Isolated from Partially Reclaimed Soil and Acid Mine Drainage (AMD) Site.</title>
        <authorList>
            <person name="Steinbock B."/>
            <person name="Bechtold R."/>
            <person name="Sevigny J.L."/>
            <person name="Thomas D."/>
            <person name="Cuthill L.R."/>
            <person name="Aveiro Johannsen E.J."/>
            <person name="Thomas K."/>
            <person name="Ghosh A."/>
        </authorList>
    </citation>
    <scope>NUCLEOTIDE SEQUENCE [LARGE SCALE GENOMIC DNA]</scope>
    <source>
        <strain evidence="4 5">S-A1</strain>
    </source>
</reference>
<accession>A0A4R5Y0W1</accession>
<gene>
    <name evidence="4" type="ORF">E2R57_09460</name>
</gene>
<keyword evidence="2" id="KW-0812">Transmembrane</keyword>
<dbReference type="InterPro" id="IPR027381">
    <property type="entry name" value="LytR/CpsA/Psr_C"/>
</dbReference>
<feature type="domain" description="LytR/CpsA/Psr regulator C-terminal" evidence="3">
    <location>
        <begin position="102"/>
        <end position="185"/>
    </location>
</feature>
<feature type="transmembrane region" description="Helical" evidence="2">
    <location>
        <begin position="49"/>
        <end position="69"/>
    </location>
</feature>
<evidence type="ECO:0000256" key="2">
    <source>
        <dbReference type="SAM" id="Phobius"/>
    </source>
</evidence>
<dbReference type="RefSeq" id="WP_133348506.1">
    <property type="nucleotide sequence ID" value="NZ_SMZQ01000004.1"/>
</dbReference>
<comment type="caution">
    <text evidence="4">The sequence shown here is derived from an EMBL/GenBank/DDBJ whole genome shotgun (WGS) entry which is preliminary data.</text>
</comment>
<protein>
    <submittedName>
        <fullName evidence="4">LytR family transcriptional regulator</fullName>
    </submittedName>
</protein>
<evidence type="ECO:0000256" key="1">
    <source>
        <dbReference type="SAM" id="MobiDB-lite"/>
    </source>
</evidence>
<dbReference type="Pfam" id="PF13399">
    <property type="entry name" value="LytR_C"/>
    <property type="match status" value="1"/>
</dbReference>
<keyword evidence="2" id="KW-1133">Transmembrane helix</keyword>
<dbReference type="Gene3D" id="3.30.70.2390">
    <property type="match status" value="1"/>
</dbReference>
<dbReference type="STRING" id="683150.G205_15740"/>
<evidence type="ECO:0000313" key="4">
    <source>
        <dbReference type="EMBL" id="TDL37953.1"/>
    </source>
</evidence>
<proteinExistence type="predicted"/>
<evidence type="ECO:0000259" key="3">
    <source>
        <dbReference type="Pfam" id="PF13399"/>
    </source>
</evidence>
<dbReference type="EMBL" id="SMZQ01000004">
    <property type="protein sequence ID" value="TDL37953.1"/>
    <property type="molecule type" value="Genomic_DNA"/>
</dbReference>